<protein>
    <submittedName>
        <fullName evidence="2">Uncharacterized protein</fullName>
    </submittedName>
</protein>
<evidence type="ECO:0000256" key="1">
    <source>
        <dbReference type="SAM" id="MobiDB-lite"/>
    </source>
</evidence>
<sequence length="235" mass="26013">MAETLSNSPKKHRPNLNHNPSELDRLSSLPDIFCSKSSLSSPSNPPPPLPPYPAVGSAFGSSRHCFVSKPSVLHKANIGVWPQILFDGSDLTHLPEFLRGISSVKSMHLVDNLALFNSVNGIDHANVWLNFHNLTHLSLIVSGEHVIWDAPIPSHLLSRLKNIEISGIKGQVEYMFCRRLFKVPRTSLTCKVEFDGAYIIASVDGSGNGSVVSQIDWEGPGMITWTRMRNRRQTI</sequence>
<dbReference type="Proteomes" id="UP000596660">
    <property type="component" value="Unplaced"/>
</dbReference>
<dbReference type="EnsemblPlants" id="AUR62005382-RA">
    <property type="protein sequence ID" value="AUR62005382-RA:cds"/>
    <property type="gene ID" value="AUR62005382"/>
</dbReference>
<evidence type="ECO:0000313" key="3">
    <source>
        <dbReference type="Proteomes" id="UP000596660"/>
    </source>
</evidence>
<organism evidence="2 3">
    <name type="scientific">Chenopodium quinoa</name>
    <name type="common">Quinoa</name>
    <dbReference type="NCBI Taxonomy" id="63459"/>
    <lineage>
        <taxon>Eukaryota</taxon>
        <taxon>Viridiplantae</taxon>
        <taxon>Streptophyta</taxon>
        <taxon>Embryophyta</taxon>
        <taxon>Tracheophyta</taxon>
        <taxon>Spermatophyta</taxon>
        <taxon>Magnoliopsida</taxon>
        <taxon>eudicotyledons</taxon>
        <taxon>Gunneridae</taxon>
        <taxon>Pentapetalae</taxon>
        <taxon>Caryophyllales</taxon>
        <taxon>Chenopodiaceae</taxon>
        <taxon>Chenopodioideae</taxon>
        <taxon>Atripliceae</taxon>
        <taxon>Chenopodium</taxon>
    </lineage>
</organism>
<reference evidence="2" key="2">
    <citation type="submission" date="2021-03" db="UniProtKB">
        <authorList>
            <consortium name="EnsemblPlants"/>
        </authorList>
    </citation>
    <scope>IDENTIFICATION</scope>
</reference>
<keyword evidence="3" id="KW-1185">Reference proteome</keyword>
<reference evidence="2" key="1">
    <citation type="journal article" date="2017" name="Nature">
        <title>The genome of Chenopodium quinoa.</title>
        <authorList>
            <person name="Jarvis D.E."/>
            <person name="Ho Y.S."/>
            <person name="Lightfoot D.J."/>
            <person name="Schmoeckel S.M."/>
            <person name="Li B."/>
            <person name="Borm T.J.A."/>
            <person name="Ohyanagi H."/>
            <person name="Mineta K."/>
            <person name="Michell C.T."/>
            <person name="Saber N."/>
            <person name="Kharbatia N.M."/>
            <person name="Rupper R.R."/>
            <person name="Sharp A.R."/>
            <person name="Dally N."/>
            <person name="Boughton B.A."/>
            <person name="Woo Y.H."/>
            <person name="Gao G."/>
            <person name="Schijlen E.G.W.M."/>
            <person name="Guo X."/>
            <person name="Momin A.A."/>
            <person name="Negrao S."/>
            <person name="Al-Babili S."/>
            <person name="Gehring C."/>
            <person name="Roessner U."/>
            <person name="Jung C."/>
            <person name="Murphy K."/>
            <person name="Arold S.T."/>
            <person name="Gojobori T."/>
            <person name="van der Linden C.G."/>
            <person name="van Loo E.N."/>
            <person name="Jellen E.N."/>
            <person name="Maughan P.J."/>
            <person name="Tester M."/>
        </authorList>
    </citation>
    <scope>NUCLEOTIDE SEQUENCE [LARGE SCALE GENOMIC DNA]</scope>
    <source>
        <strain evidence="2">cv. PI 614886</strain>
    </source>
</reference>
<dbReference type="Gramene" id="AUR62005382-RA">
    <property type="protein sequence ID" value="AUR62005382-RA:cds"/>
    <property type="gene ID" value="AUR62005382"/>
</dbReference>
<dbReference type="AlphaFoldDB" id="A0A803L0J4"/>
<feature type="region of interest" description="Disordered" evidence="1">
    <location>
        <begin position="1"/>
        <end position="24"/>
    </location>
</feature>
<proteinExistence type="predicted"/>
<evidence type="ECO:0000313" key="2">
    <source>
        <dbReference type="EnsemblPlants" id="AUR62005382-RA:cds"/>
    </source>
</evidence>
<accession>A0A803L0J4</accession>
<name>A0A803L0J4_CHEQI</name>